<reference evidence="9" key="3">
    <citation type="submission" date="2016-07" db="EMBL/GenBank/DDBJ databases">
        <title>Evolution of pathogenesis and genome organization in the Tremellales.</title>
        <authorList>
            <person name="Cuomo C."/>
            <person name="Litvintseva A."/>
            <person name="Heitman J."/>
            <person name="Chen Y."/>
            <person name="Sun S."/>
            <person name="Springer D."/>
            <person name="Dromer F."/>
            <person name="Young S."/>
            <person name="Zeng Q."/>
            <person name="Chapman S."/>
            <person name="Gujja S."/>
            <person name="Saif S."/>
            <person name="Birren B."/>
        </authorList>
    </citation>
    <scope>NUCLEOTIDE SEQUENCE</scope>
    <source>
        <strain evidence="9">CBS 10737</strain>
    </source>
</reference>
<dbReference type="GO" id="GO:0070403">
    <property type="term" value="F:NAD+ binding"/>
    <property type="evidence" value="ECO:0007669"/>
    <property type="project" value="InterPro"/>
</dbReference>
<evidence type="ECO:0000256" key="4">
    <source>
        <dbReference type="ARBA" id="ARBA00022946"/>
    </source>
</evidence>
<dbReference type="Proteomes" id="UP000094020">
    <property type="component" value="Chromosome 7"/>
</dbReference>
<dbReference type="PANTHER" id="PTHR11085:SF15">
    <property type="entry name" value="NAD-DEPENDENT HISTONE DEACETYLASE HST4"/>
    <property type="match status" value="1"/>
</dbReference>
<keyword evidence="3" id="KW-0808">Transferase</keyword>
<reference evidence="10" key="2">
    <citation type="submission" date="2013-07" db="EMBL/GenBank/DDBJ databases">
        <authorList>
            <consortium name="The Broad Institute Genome Sequencing Platform"/>
            <person name="Cuomo C."/>
            <person name="Litvintseva A."/>
            <person name="Chen Y."/>
            <person name="Heitman J."/>
            <person name="Sun S."/>
            <person name="Springer D."/>
            <person name="Dromer F."/>
            <person name="Young S.K."/>
            <person name="Zeng Q."/>
            <person name="Gargeya S."/>
            <person name="Fitzgerald M."/>
            <person name="Abouelleil A."/>
            <person name="Alvarado L."/>
            <person name="Berlin A.M."/>
            <person name="Chapman S.B."/>
            <person name="Dewar J."/>
            <person name="Goldberg J."/>
            <person name="Griggs A."/>
            <person name="Gujja S."/>
            <person name="Hansen M."/>
            <person name="Howarth C."/>
            <person name="Imamovic A."/>
            <person name="Larimer J."/>
            <person name="McCowan C."/>
            <person name="Murphy C."/>
            <person name="Pearson M."/>
            <person name="Priest M."/>
            <person name="Roberts A."/>
            <person name="Saif S."/>
            <person name="Shea T."/>
            <person name="Sykes S."/>
            <person name="Wortman J."/>
            <person name="Nusbaum C."/>
            <person name="Birren B."/>
        </authorList>
    </citation>
    <scope>NUCLEOTIDE SEQUENCE</scope>
    <source>
        <strain evidence="10">CBS 10737</strain>
    </source>
</reference>
<dbReference type="RefSeq" id="XP_019011357.1">
    <property type="nucleotide sequence ID" value="XM_019155203.1"/>
</dbReference>
<dbReference type="Gene3D" id="3.40.50.1220">
    <property type="entry name" value="TPP-binding domain"/>
    <property type="match status" value="1"/>
</dbReference>
<organism evidence="9">
    <name type="scientific">Kwoniella pini CBS 10737</name>
    <dbReference type="NCBI Taxonomy" id="1296096"/>
    <lineage>
        <taxon>Eukaryota</taxon>
        <taxon>Fungi</taxon>
        <taxon>Dikarya</taxon>
        <taxon>Basidiomycota</taxon>
        <taxon>Agaricomycotina</taxon>
        <taxon>Tremellomycetes</taxon>
        <taxon>Tremellales</taxon>
        <taxon>Cryptococcaceae</taxon>
        <taxon>Kwoniella</taxon>
    </lineage>
</organism>
<dbReference type="InterPro" id="IPR026590">
    <property type="entry name" value="Ssirtuin_cat_dom"/>
</dbReference>
<comment type="similarity">
    <text evidence="2">Belongs to the sirtuin family. Class I subfamily.</text>
</comment>
<dbReference type="PROSITE" id="PS50305">
    <property type="entry name" value="SIRTUIN"/>
    <property type="match status" value="1"/>
</dbReference>
<dbReference type="InterPro" id="IPR026591">
    <property type="entry name" value="Sirtuin_cat_small_dom_sf"/>
</dbReference>
<evidence type="ECO:0000313" key="9">
    <source>
        <dbReference type="EMBL" id="OCF50138.1"/>
    </source>
</evidence>
<dbReference type="AlphaFoldDB" id="A0A1B9I3Q6"/>
<dbReference type="Pfam" id="PF02146">
    <property type="entry name" value="SIR2"/>
    <property type="match status" value="2"/>
</dbReference>
<keyword evidence="4" id="KW-0809">Transit peptide</keyword>
<comment type="subcellular location">
    <subcellularLocation>
        <location evidence="1">Mitochondrion</location>
    </subcellularLocation>
</comment>
<sequence length="480" mass="54561">MTIHIPLGTITSDTGPSISRPKYVIDTRNSQDDIRDVLSCLRSSKKIIVLTGAGISTAANIPDFRSSSGLFNGRNDKKGKSKEYNAKDLFHVKCLSSHKSLASHHILINTLASLSESASPTPFHQYIESLSRNDQLLRCYTQNIDALELKAGLQMGISSTSKSKSNSRISKLQNRNVNTMSLDHLINPLLEKSVLKTTVEEQIVIQAVPLHGLITDLRCTFCHTKIPMSDHLPLPPYAIPCPTCKLHSDIRDALYERRRPSGLLRADVVLYGEEHPQGELIGQMIEKDLKSVDCLLVVGTTLSIPGIKRIVKEISKKLHYSSNRGKSKKNKNKVILINNEYPKGNWEGVFDYWISGDIQDITNNYLTNTVYLEELIIKNNENEKKLPITPKKERMRSIFPPTPESIDRITYKLDHKIEEQIDKQYETPMQNKRKRNRKEEKFECLIPSPISLKRKYKKKEVMVEINRDRENTPTPLSKPV</sequence>
<dbReference type="EMBL" id="CP144525">
    <property type="protein sequence ID" value="WWC71685.1"/>
    <property type="molecule type" value="Genomic_DNA"/>
</dbReference>
<comment type="caution">
    <text evidence="7">Lacks conserved residue(s) required for the propagation of feature annotation.</text>
</comment>
<dbReference type="GO" id="GO:0000122">
    <property type="term" value="P:negative regulation of transcription by RNA polymerase II"/>
    <property type="evidence" value="ECO:0007669"/>
    <property type="project" value="TreeGrafter"/>
</dbReference>
<dbReference type="OrthoDB" id="2919105at2759"/>
<dbReference type="InterPro" id="IPR003000">
    <property type="entry name" value="Sirtuin"/>
</dbReference>
<keyword evidence="6" id="KW-0496">Mitochondrion</keyword>
<dbReference type="GO" id="GO:0006282">
    <property type="term" value="P:regulation of DNA repair"/>
    <property type="evidence" value="ECO:0007669"/>
    <property type="project" value="TreeGrafter"/>
</dbReference>
<dbReference type="GO" id="GO:0005739">
    <property type="term" value="C:mitochondrion"/>
    <property type="evidence" value="ECO:0007669"/>
    <property type="project" value="UniProtKB-SubCell"/>
</dbReference>
<dbReference type="PANTHER" id="PTHR11085">
    <property type="entry name" value="NAD-DEPENDENT PROTEIN DEACYLASE SIRTUIN-5, MITOCHONDRIAL-RELATED"/>
    <property type="match status" value="1"/>
</dbReference>
<proteinExistence type="inferred from homology"/>
<dbReference type="KEGG" id="kpin:30171826"/>
<dbReference type="GO" id="GO:1990414">
    <property type="term" value="P:replication-born double-strand break repair via sister chromatid exchange"/>
    <property type="evidence" value="ECO:0007669"/>
    <property type="project" value="TreeGrafter"/>
</dbReference>
<dbReference type="GO" id="GO:0005634">
    <property type="term" value="C:nucleus"/>
    <property type="evidence" value="ECO:0007669"/>
    <property type="project" value="TreeGrafter"/>
</dbReference>
<reference evidence="10" key="4">
    <citation type="submission" date="2024-02" db="EMBL/GenBank/DDBJ databases">
        <title>Comparative genomics of Cryptococcus and Kwoniella reveals pathogenesis evolution and contrasting modes of karyotype evolution via chromosome fusion or intercentromeric recombination.</title>
        <authorList>
            <person name="Coelho M.A."/>
            <person name="David-Palma M."/>
            <person name="Shea T."/>
            <person name="Bowers K."/>
            <person name="McGinley-Smith S."/>
            <person name="Mohammad A.W."/>
            <person name="Gnirke A."/>
            <person name="Yurkov A.M."/>
            <person name="Nowrousian M."/>
            <person name="Sun S."/>
            <person name="Cuomo C.A."/>
            <person name="Heitman J."/>
        </authorList>
    </citation>
    <scope>NUCLEOTIDE SEQUENCE</scope>
    <source>
        <strain evidence="10">CBS 10737</strain>
    </source>
</reference>
<accession>A0A1B9I3Q6</accession>
<evidence type="ECO:0000256" key="6">
    <source>
        <dbReference type="ARBA" id="ARBA00023128"/>
    </source>
</evidence>
<reference evidence="9" key="1">
    <citation type="submission" date="2013-07" db="EMBL/GenBank/DDBJ databases">
        <title>The Genome Sequence of Cryptococcus pinus CBS10737.</title>
        <authorList>
            <consortium name="The Broad Institute Genome Sequencing Platform"/>
            <person name="Cuomo C."/>
            <person name="Litvintseva A."/>
            <person name="Chen Y."/>
            <person name="Heitman J."/>
            <person name="Sun S."/>
            <person name="Springer D."/>
            <person name="Dromer F."/>
            <person name="Young S.K."/>
            <person name="Zeng Q."/>
            <person name="Gargeya S."/>
            <person name="Fitzgerald M."/>
            <person name="Abouelleil A."/>
            <person name="Alvarado L."/>
            <person name="Berlin A.M."/>
            <person name="Chapman S.B."/>
            <person name="Dewar J."/>
            <person name="Goldberg J."/>
            <person name="Griggs A."/>
            <person name="Gujja S."/>
            <person name="Hansen M."/>
            <person name="Howarth C."/>
            <person name="Imamovic A."/>
            <person name="Larimer J."/>
            <person name="McCowan C."/>
            <person name="Murphy C."/>
            <person name="Pearson M."/>
            <person name="Priest M."/>
            <person name="Roberts A."/>
            <person name="Saif S."/>
            <person name="Shea T."/>
            <person name="Sykes S."/>
            <person name="Wortman J."/>
            <person name="Nusbaum C."/>
            <person name="Birren B."/>
        </authorList>
    </citation>
    <scope>NUCLEOTIDE SEQUENCE [LARGE SCALE GENOMIC DNA]</scope>
    <source>
        <strain evidence="9">CBS 10737</strain>
    </source>
</reference>
<dbReference type="Gene3D" id="3.30.1600.10">
    <property type="entry name" value="SIR2/SIRT2 'Small Domain"/>
    <property type="match status" value="1"/>
</dbReference>
<name>A0A1B9I3Q6_9TREE</name>
<feature type="domain" description="Deacetylase sirtuin-type" evidence="8">
    <location>
        <begin position="27"/>
        <end position="373"/>
    </location>
</feature>
<evidence type="ECO:0000259" key="8">
    <source>
        <dbReference type="PROSITE" id="PS50305"/>
    </source>
</evidence>
<dbReference type="SUPFAM" id="SSF52467">
    <property type="entry name" value="DHS-like NAD/FAD-binding domain"/>
    <property type="match status" value="1"/>
</dbReference>
<keyword evidence="5" id="KW-0520">NAD</keyword>
<gene>
    <name evidence="9" type="ORF">I206_03457</name>
    <name evidence="10" type="ORF">I206_105643</name>
</gene>
<dbReference type="GeneID" id="30171826"/>
<evidence type="ECO:0000256" key="3">
    <source>
        <dbReference type="ARBA" id="ARBA00022679"/>
    </source>
</evidence>
<dbReference type="InterPro" id="IPR029035">
    <property type="entry name" value="DHS-like_NAD/FAD-binding_dom"/>
</dbReference>
<dbReference type="GO" id="GO:0031508">
    <property type="term" value="P:pericentric heterochromatin formation"/>
    <property type="evidence" value="ECO:0007669"/>
    <property type="project" value="TreeGrafter"/>
</dbReference>
<evidence type="ECO:0000313" key="10">
    <source>
        <dbReference type="EMBL" id="WWC71685.1"/>
    </source>
</evidence>
<evidence type="ECO:0000256" key="2">
    <source>
        <dbReference type="ARBA" id="ARBA00006924"/>
    </source>
</evidence>
<dbReference type="GO" id="GO:0031934">
    <property type="term" value="C:mating-type region heterochromatin"/>
    <property type="evidence" value="ECO:0007669"/>
    <property type="project" value="TreeGrafter"/>
</dbReference>
<protein>
    <recommendedName>
        <fullName evidence="8">Deacetylase sirtuin-type domain-containing protein</fullName>
    </recommendedName>
</protein>
<keyword evidence="11" id="KW-1185">Reference proteome</keyword>
<evidence type="ECO:0000313" key="11">
    <source>
        <dbReference type="Proteomes" id="UP000094020"/>
    </source>
</evidence>
<evidence type="ECO:0000256" key="5">
    <source>
        <dbReference type="ARBA" id="ARBA00023027"/>
    </source>
</evidence>
<evidence type="ECO:0000256" key="1">
    <source>
        <dbReference type="ARBA" id="ARBA00004173"/>
    </source>
</evidence>
<dbReference type="EMBL" id="KI894010">
    <property type="protein sequence ID" value="OCF50138.1"/>
    <property type="molecule type" value="Genomic_DNA"/>
</dbReference>
<evidence type="ECO:0000256" key="7">
    <source>
        <dbReference type="PROSITE-ProRule" id="PRU00236"/>
    </source>
</evidence>
<dbReference type="STRING" id="1296096.A0A1B9I3Q6"/>
<dbReference type="GO" id="GO:0017136">
    <property type="term" value="F:histone deacetylase activity, NAD-dependent"/>
    <property type="evidence" value="ECO:0007669"/>
    <property type="project" value="TreeGrafter"/>
</dbReference>
<dbReference type="InterPro" id="IPR050134">
    <property type="entry name" value="NAD-dep_sirtuin_deacylases"/>
</dbReference>